<dbReference type="PIRSF" id="PIRSF005917">
    <property type="entry name" value="MTase_YraL"/>
    <property type="match status" value="1"/>
</dbReference>
<evidence type="ECO:0000259" key="7">
    <source>
        <dbReference type="Pfam" id="PF00590"/>
    </source>
</evidence>
<evidence type="ECO:0000256" key="6">
    <source>
        <dbReference type="HAMAP-Rule" id="MF_01877"/>
    </source>
</evidence>
<dbReference type="FunFam" id="3.40.1010.10:FF:000007">
    <property type="entry name" value="Ribosomal RNA small subunit methyltransferase I"/>
    <property type="match status" value="1"/>
</dbReference>
<comment type="subcellular location">
    <subcellularLocation>
        <location evidence="6">Cytoplasm</location>
    </subcellularLocation>
</comment>
<dbReference type="Pfam" id="PF00590">
    <property type="entry name" value="TP_methylase"/>
    <property type="match status" value="1"/>
</dbReference>
<accession>A0A6J4M759</accession>
<dbReference type="PANTHER" id="PTHR46111">
    <property type="entry name" value="RIBOSOMAL RNA SMALL SUBUNIT METHYLTRANSFERASE I"/>
    <property type="match status" value="1"/>
</dbReference>
<dbReference type="EMBL" id="CADCTV010000661">
    <property type="protein sequence ID" value="CAA9351831.1"/>
    <property type="molecule type" value="Genomic_DNA"/>
</dbReference>
<dbReference type="AlphaFoldDB" id="A0A6J4M759"/>
<evidence type="ECO:0000256" key="5">
    <source>
        <dbReference type="ARBA" id="ARBA00022691"/>
    </source>
</evidence>
<dbReference type="InterPro" id="IPR018063">
    <property type="entry name" value="SAM_MeTrfase_RsmI_CS"/>
</dbReference>
<evidence type="ECO:0000256" key="4">
    <source>
        <dbReference type="ARBA" id="ARBA00022679"/>
    </source>
</evidence>
<evidence type="ECO:0000256" key="1">
    <source>
        <dbReference type="ARBA" id="ARBA00022490"/>
    </source>
</evidence>
<evidence type="ECO:0000256" key="3">
    <source>
        <dbReference type="ARBA" id="ARBA00022603"/>
    </source>
</evidence>
<gene>
    <name evidence="6" type="primary">rsmI</name>
    <name evidence="8" type="ORF">AVDCRST_MAG89-3169</name>
</gene>
<dbReference type="Gene3D" id="3.30.950.10">
    <property type="entry name" value="Methyltransferase, Cobalt-precorrin-4 Transmethylase, Domain 2"/>
    <property type="match status" value="1"/>
</dbReference>
<keyword evidence="3 6" id="KW-0489">Methyltransferase</keyword>
<evidence type="ECO:0000256" key="2">
    <source>
        <dbReference type="ARBA" id="ARBA00022552"/>
    </source>
</evidence>
<keyword evidence="5 6" id="KW-0949">S-adenosyl-L-methionine</keyword>
<dbReference type="InterPro" id="IPR014777">
    <property type="entry name" value="4pyrrole_Mease_sub1"/>
</dbReference>
<organism evidence="8">
    <name type="scientific">uncultured Gemmatimonadota bacterium</name>
    <dbReference type="NCBI Taxonomy" id="203437"/>
    <lineage>
        <taxon>Bacteria</taxon>
        <taxon>Pseudomonadati</taxon>
        <taxon>Gemmatimonadota</taxon>
        <taxon>environmental samples</taxon>
    </lineage>
</organism>
<comment type="catalytic activity">
    <reaction evidence="6">
        <text>cytidine(1402) in 16S rRNA + S-adenosyl-L-methionine = 2'-O-methylcytidine(1402) in 16S rRNA + S-adenosyl-L-homocysteine + H(+)</text>
        <dbReference type="Rhea" id="RHEA:42924"/>
        <dbReference type="Rhea" id="RHEA-COMP:10285"/>
        <dbReference type="Rhea" id="RHEA-COMP:10286"/>
        <dbReference type="ChEBI" id="CHEBI:15378"/>
        <dbReference type="ChEBI" id="CHEBI:57856"/>
        <dbReference type="ChEBI" id="CHEBI:59789"/>
        <dbReference type="ChEBI" id="CHEBI:74495"/>
        <dbReference type="ChEBI" id="CHEBI:82748"/>
        <dbReference type="EC" id="2.1.1.198"/>
    </reaction>
</comment>
<dbReference type="HAMAP" id="MF_01877">
    <property type="entry name" value="16SrRNA_methyltr_I"/>
    <property type="match status" value="1"/>
</dbReference>
<keyword evidence="4 6" id="KW-0808">Transferase</keyword>
<dbReference type="GO" id="GO:0070677">
    <property type="term" value="F:rRNA (cytosine-2'-O-)-methyltransferase activity"/>
    <property type="evidence" value="ECO:0007669"/>
    <property type="project" value="UniProtKB-UniRule"/>
</dbReference>
<dbReference type="PROSITE" id="PS01296">
    <property type="entry name" value="RSMI"/>
    <property type="match status" value="1"/>
</dbReference>
<evidence type="ECO:0000313" key="8">
    <source>
        <dbReference type="EMBL" id="CAA9351831.1"/>
    </source>
</evidence>
<dbReference type="Gene3D" id="3.40.1010.10">
    <property type="entry name" value="Cobalt-precorrin-4 Transmethylase, Domain 1"/>
    <property type="match status" value="1"/>
</dbReference>
<proteinExistence type="inferred from homology"/>
<feature type="domain" description="Tetrapyrrole methylase" evidence="7">
    <location>
        <begin position="4"/>
        <end position="203"/>
    </location>
</feature>
<sequence length="280" mass="29426">MPALSIVSTPIGNLGDITRRAAETLAVADVVLAEDTRRTGGLLKHLGIETRLMSAHEHNEASRASLVVTMLREGKNVALVSDAGTPLLSDPGARIVREVVDAGFDVVPIPGASALLSALVASGIEAESFTFHGFPPRKGPERVELLEEVAASPRASVLYESPNRVGKLLGDLAEAAGGERRVCVARELTKMHEQFVRGTLADVAARYADTEVLGEIVVVVAGRSVDAAAEGQVDELAARSVADALLAQGQSPSAIARELRRRMGISRNEAYRIAQEAAGA</sequence>
<comment type="function">
    <text evidence="6">Catalyzes the 2'-O-methylation of the ribose of cytidine 1402 (C1402) in 16S rRNA.</text>
</comment>
<keyword evidence="1 6" id="KW-0963">Cytoplasm</keyword>
<dbReference type="InterPro" id="IPR000878">
    <property type="entry name" value="4pyrrol_Mease"/>
</dbReference>
<dbReference type="InterPro" id="IPR008189">
    <property type="entry name" value="rRNA_ssu_MeTfrase_I"/>
</dbReference>
<keyword evidence="2 6" id="KW-0698">rRNA processing</keyword>
<dbReference type="FunFam" id="3.30.950.10:FF:000002">
    <property type="entry name" value="Ribosomal RNA small subunit methyltransferase I"/>
    <property type="match status" value="1"/>
</dbReference>
<dbReference type="GO" id="GO:0005737">
    <property type="term" value="C:cytoplasm"/>
    <property type="evidence" value="ECO:0007669"/>
    <property type="project" value="UniProtKB-SubCell"/>
</dbReference>
<reference evidence="8" key="1">
    <citation type="submission" date="2020-02" db="EMBL/GenBank/DDBJ databases">
        <authorList>
            <person name="Meier V. D."/>
        </authorList>
    </citation>
    <scope>NUCLEOTIDE SEQUENCE</scope>
    <source>
        <strain evidence="8">AVDCRST_MAG89</strain>
    </source>
</reference>
<dbReference type="CDD" id="cd11648">
    <property type="entry name" value="RsmI"/>
    <property type="match status" value="1"/>
</dbReference>
<dbReference type="NCBIfam" id="TIGR00096">
    <property type="entry name" value="16S rRNA (cytidine(1402)-2'-O)-methyltransferase"/>
    <property type="match status" value="1"/>
</dbReference>
<comment type="similarity">
    <text evidence="6">Belongs to the methyltransferase superfamily. RsmI family.</text>
</comment>
<dbReference type="InterPro" id="IPR014776">
    <property type="entry name" value="4pyrrole_Mease_sub2"/>
</dbReference>
<dbReference type="SUPFAM" id="SSF53790">
    <property type="entry name" value="Tetrapyrrole methylase"/>
    <property type="match status" value="1"/>
</dbReference>
<dbReference type="EC" id="2.1.1.198" evidence="6"/>
<protein>
    <recommendedName>
        <fullName evidence="6">Ribosomal RNA small subunit methyltransferase I</fullName>
        <ecNumber evidence="6">2.1.1.198</ecNumber>
    </recommendedName>
    <alternativeName>
        <fullName evidence="6">16S rRNA 2'-O-ribose C1402 methyltransferase</fullName>
    </alternativeName>
    <alternativeName>
        <fullName evidence="6">rRNA (cytidine-2'-O-)-methyltransferase RsmI</fullName>
    </alternativeName>
</protein>
<dbReference type="PANTHER" id="PTHR46111:SF1">
    <property type="entry name" value="RIBOSOMAL RNA SMALL SUBUNIT METHYLTRANSFERASE I"/>
    <property type="match status" value="1"/>
</dbReference>
<name>A0A6J4M759_9BACT</name>
<dbReference type="InterPro" id="IPR035996">
    <property type="entry name" value="4pyrrol_Methylase_sf"/>
</dbReference>